<dbReference type="EMBL" id="JARKIE010000023">
    <property type="protein sequence ID" value="KAJ7699391.1"/>
    <property type="molecule type" value="Genomic_DNA"/>
</dbReference>
<feature type="non-terminal residue" evidence="1">
    <location>
        <position position="1"/>
    </location>
</feature>
<gene>
    <name evidence="1" type="ORF">B0H17DRAFT_887029</name>
</gene>
<organism evidence="1 2">
    <name type="scientific">Mycena rosella</name>
    <name type="common">Pink bonnet</name>
    <name type="synonym">Agaricus rosellus</name>
    <dbReference type="NCBI Taxonomy" id="1033263"/>
    <lineage>
        <taxon>Eukaryota</taxon>
        <taxon>Fungi</taxon>
        <taxon>Dikarya</taxon>
        <taxon>Basidiomycota</taxon>
        <taxon>Agaricomycotina</taxon>
        <taxon>Agaricomycetes</taxon>
        <taxon>Agaricomycetidae</taxon>
        <taxon>Agaricales</taxon>
        <taxon>Marasmiineae</taxon>
        <taxon>Mycenaceae</taxon>
        <taxon>Mycena</taxon>
    </lineage>
</organism>
<dbReference type="Gene3D" id="2.40.70.10">
    <property type="entry name" value="Acid Proteases"/>
    <property type="match status" value="1"/>
</dbReference>
<keyword evidence="2" id="KW-1185">Reference proteome</keyword>
<dbReference type="AlphaFoldDB" id="A0AAD7DTK2"/>
<protein>
    <submittedName>
        <fullName evidence="1">Uncharacterized protein</fullName>
    </submittedName>
</protein>
<sequence>LSALIQIGTTRAYALFDSSSNMDSMTPEFAKAIGGIPIPLTEQVTLQLGCVGSRFKINYGTRVPADFGGVHSHVYFDQVNLDRYDVVIGTPFINRHGAILDFGAREICFK</sequence>
<dbReference type="CDD" id="cd00303">
    <property type="entry name" value="retropepsin_like"/>
    <property type="match status" value="1"/>
</dbReference>
<dbReference type="SUPFAM" id="SSF50630">
    <property type="entry name" value="Acid proteases"/>
    <property type="match status" value="1"/>
</dbReference>
<accession>A0AAD7DTK2</accession>
<feature type="non-terminal residue" evidence="1">
    <location>
        <position position="110"/>
    </location>
</feature>
<evidence type="ECO:0000313" key="2">
    <source>
        <dbReference type="Proteomes" id="UP001221757"/>
    </source>
</evidence>
<reference evidence="1" key="1">
    <citation type="submission" date="2023-03" db="EMBL/GenBank/DDBJ databases">
        <title>Massive genome expansion in bonnet fungi (Mycena s.s.) driven by repeated elements and novel gene families across ecological guilds.</title>
        <authorList>
            <consortium name="Lawrence Berkeley National Laboratory"/>
            <person name="Harder C.B."/>
            <person name="Miyauchi S."/>
            <person name="Viragh M."/>
            <person name="Kuo A."/>
            <person name="Thoen E."/>
            <person name="Andreopoulos B."/>
            <person name="Lu D."/>
            <person name="Skrede I."/>
            <person name="Drula E."/>
            <person name="Henrissat B."/>
            <person name="Morin E."/>
            <person name="Kohler A."/>
            <person name="Barry K."/>
            <person name="LaButti K."/>
            <person name="Morin E."/>
            <person name="Salamov A."/>
            <person name="Lipzen A."/>
            <person name="Mereny Z."/>
            <person name="Hegedus B."/>
            <person name="Baldrian P."/>
            <person name="Stursova M."/>
            <person name="Weitz H."/>
            <person name="Taylor A."/>
            <person name="Grigoriev I.V."/>
            <person name="Nagy L.G."/>
            <person name="Martin F."/>
            <person name="Kauserud H."/>
        </authorList>
    </citation>
    <scope>NUCLEOTIDE SEQUENCE</scope>
    <source>
        <strain evidence="1">CBHHK067</strain>
    </source>
</reference>
<proteinExistence type="predicted"/>
<evidence type="ECO:0000313" key="1">
    <source>
        <dbReference type="EMBL" id="KAJ7699391.1"/>
    </source>
</evidence>
<name>A0AAD7DTK2_MYCRO</name>
<comment type="caution">
    <text evidence="1">The sequence shown here is derived from an EMBL/GenBank/DDBJ whole genome shotgun (WGS) entry which is preliminary data.</text>
</comment>
<dbReference type="Proteomes" id="UP001221757">
    <property type="component" value="Unassembled WGS sequence"/>
</dbReference>
<dbReference type="InterPro" id="IPR021109">
    <property type="entry name" value="Peptidase_aspartic_dom_sf"/>
</dbReference>